<dbReference type="STRING" id="754477.Q7C_2489"/>
<dbReference type="GO" id="GO:0015097">
    <property type="term" value="F:mercury ion transmembrane transporter activity"/>
    <property type="evidence" value="ECO:0007669"/>
    <property type="project" value="InterPro"/>
</dbReference>
<dbReference type="eggNOG" id="ENOG503360P">
    <property type="taxonomic scope" value="Bacteria"/>
</dbReference>
<dbReference type="GO" id="GO:0016020">
    <property type="term" value="C:membrane"/>
    <property type="evidence" value="ECO:0007669"/>
    <property type="project" value="InterPro"/>
</dbReference>
<organism evidence="2 3">
    <name type="scientific">Methylophaga frappieri (strain ATCC BAA-2434 / DSM 25690 / JAM7)</name>
    <dbReference type="NCBI Taxonomy" id="754477"/>
    <lineage>
        <taxon>Bacteria</taxon>
        <taxon>Pseudomonadati</taxon>
        <taxon>Pseudomonadota</taxon>
        <taxon>Gammaproteobacteria</taxon>
        <taxon>Thiotrichales</taxon>
        <taxon>Piscirickettsiaceae</taxon>
        <taxon>Methylophaga</taxon>
    </lineage>
</organism>
<dbReference type="Pfam" id="PF03203">
    <property type="entry name" value="MerC"/>
    <property type="match status" value="1"/>
</dbReference>
<dbReference type="EMBL" id="CP003380">
    <property type="protein sequence ID" value="AFJ03614.1"/>
    <property type="molecule type" value="Genomic_DNA"/>
</dbReference>
<dbReference type="PATRIC" id="fig|754477.3.peg.2447"/>
<feature type="transmembrane region" description="Helical" evidence="1">
    <location>
        <begin position="68"/>
        <end position="86"/>
    </location>
</feature>
<reference evidence="2 3" key="1">
    <citation type="journal article" date="2012" name="J. Bacteriol.">
        <title>Complete genome sequences of Methylophaga sp. strain JAM1 and Methylophaga sp. strain JAM7.</title>
        <authorList>
            <person name="Villeneuve C."/>
            <person name="Martineau C."/>
            <person name="Mauffrey F."/>
            <person name="Villemur R."/>
        </authorList>
    </citation>
    <scope>NUCLEOTIDE SEQUENCE [LARGE SCALE GENOMIC DNA]</scope>
    <source>
        <strain evidence="2 3">JAM7</strain>
    </source>
</reference>
<name>I1YL21_METFJ</name>
<dbReference type="Proteomes" id="UP000009145">
    <property type="component" value="Chromosome"/>
</dbReference>
<keyword evidence="1" id="KW-1133">Transmembrane helix</keyword>
<evidence type="ECO:0000256" key="1">
    <source>
        <dbReference type="SAM" id="Phobius"/>
    </source>
</evidence>
<dbReference type="OrthoDB" id="5705567at2"/>
<dbReference type="InterPro" id="IPR004891">
    <property type="entry name" value="Mercury-R_MerC"/>
</dbReference>
<dbReference type="KEGG" id="mec:Q7C_2489"/>
<dbReference type="RefSeq" id="WP_014705032.1">
    <property type="nucleotide sequence ID" value="NC_017856.1"/>
</dbReference>
<protein>
    <submittedName>
        <fullName evidence="2">MerC mercury resistance protein</fullName>
    </submittedName>
</protein>
<keyword evidence="3" id="KW-1185">Reference proteome</keyword>
<gene>
    <name evidence="2" type="ordered locus">Q7C_2489</name>
</gene>
<proteinExistence type="predicted"/>
<evidence type="ECO:0000313" key="3">
    <source>
        <dbReference type="Proteomes" id="UP000009145"/>
    </source>
</evidence>
<feature type="transmembrane region" description="Helical" evidence="1">
    <location>
        <begin position="44"/>
        <end position="61"/>
    </location>
</feature>
<feature type="transmembrane region" description="Helical" evidence="1">
    <location>
        <begin position="92"/>
        <end position="112"/>
    </location>
</feature>
<dbReference type="AlphaFoldDB" id="I1YL21"/>
<dbReference type="HOGENOM" id="CLU_135628_2_0_6"/>
<keyword evidence="1" id="KW-0472">Membrane</keyword>
<accession>I1YL21</accession>
<evidence type="ECO:0000313" key="2">
    <source>
        <dbReference type="EMBL" id="AFJ03614.1"/>
    </source>
</evidence>
<keyword evidence="1" id="KW-0812">Transmembrane</keyword>
<sequence length="126" mass="13884" precursor="true">MKDKFAMLVSGACLLHCILTPMLIGMGIMGAVGEWLGSEWTHRLLLVPVVMLALLSLPSAYRFHRQHWPIVLAILAITALITSLVVPERFELLLTVPAAILLIVAHGWNLLLMRQFGPVIIEPVNG</sequence>
<feature type="transmembrane region" description="Helical" evidence="1">
    <location>
        <begin position="12"/>
        <end position="32"/>
    </location>
</feature>